<dbReference type="STRING" id="259536.Psyc_2102"/>
<dbReference type="InterPro" id="IPR009057">
    <property type="entry name" value="Homeodomain-like_sf"/>
</dbReference>
<evidence type="ECO:0000313" key="2">
    <source>
        <dbReference type="EMBL" id="AAZ19949.1"/>
    </source>
</evidence>
<dbReference type="eggNOG" id="COG3415">
    <property type="taxonomic scope" value="Bacteria"/>
</dbReference>
<feature type="domain" description="Transposase Synechocystis PCC 6803" evidence="1">
    <location>
        <begin position="1"/>
        <end position="103"/>
    </location>
</feature>
<dbReference type="EMBL" id="CP000082">
    <property type="protein sequence ID" value="AAZ19949.1"/>
    <property type="molecule type" value="Genomic_DNA"/>
</dbReference>
<protein>
    <submittedName>
        <fullName evidence="2">Probable transposase-like protein</fullName>
    </submittedName>
</protein>
<dbReference type="RefSeq" id="WP_011281355.1">
    <property type="nucleotide sequence ID" value="NC_007204.1"/>
</dbReference>
<dbReference type="SUPFAM" id="SSF46689">
    <property type="entry name" value="Homeodomain-like"/>
    <property type="match status" value="1"/>
</dbReference>
<keyword evidence="3" id="KW-1185">Reference proteome</keyword>
<name>Q4FPV9_PSYA2</name>
<sequence length="106" mass="12646">MAYSKDYRQLILNKLEEGYSIRQLAEEYQISTNTIQRWKTFPERKRRQFTPTKIDDDLLRADVEAYPDDYQHERARRFNCTQRGIGIALKRICITQKKELNSSKSG</sequence>
<dbReference type="KEGG" id="par:Psyc_2102"/>
<dbReference type="InterPro" id="IPR002622">
    <property type="entry name" value="Transposase_14"/>
</dbReference>
<dbReference type="Pfam" id="PF01710">
    <property type="entry name" value="HTH_Tnp_IS630"/>
    <property type="match status" value="1"/>
</dbReference>
<accession>Q4FPV9</accession>
<gene>
    <name evidence="2" type="ordered locus">Psyc_2102</name>
</gene>
<evidence type="ECO:0000259" key="1">
    <source>
        <dbReference type="Pfam" id="PF01710"/>
    </source>
</evidence>
<dbReference type="AlphaFoldDB" id="Q4FPV9"/>
<dbReference type="Proteomes" id="UP000000546">
    <property type="component" value="Chromosome"/>
</dbReference>
<dbReference type="HOGENOM" id="CLU_056788_5_2_6"/>
<reference evidence="2 3" key="1">
    <citation type="journal article" date="2010" name="Appl. Environ. Microbiol.">
        <title>The genome sequence of Psychrobacter arcticus 273-4, a psychroactive Siberian permafrost bacterium, reveals mechanisms for adaptation to low-temperature growth.</title>
        <authorList>
            <person name="Ayala-del-Rio H.L."/>
            <person name="Chain P.S."/>
            <person name="Grzymski J.J."/>
            <person name="Ponder M.A."/>
            <person name="Ivanova N."/>
            <person name="Bergholz P.W."/>
            <person name="Di Bartolo G."/>
            <person name="Hauser L."/>
            <person name="Land M."/>
            <person name="Bakermans C."/>
            <person name="Rodrigues D."/>
            <person name="Klappenbach J."/>
            <person name="Zarka D."/>
            <person name="Larimer F."/>
            <person name="Richardson P."/>
            <person name="Murray A."/>
            <person name="Thomashow M."/>
            <person name="Tiedje J.M."/>
        </authorList>
    </citation>
    <scope>NUCLEOTIDE SEQUENCE [LARGE SCALE GENOMIC DNA]</scope>
    <source>
        <strain evidence="3">DSM 17307 / VKM B-2377 / 273-4</strain>
    </source>
</reference>
<organism evidence="2 3">
    <name type="scientific">Psychrobacter arcticus (strain DSM 17307 / VKM B-2377 / 273-4)</name>
    <dbReference type="NCBI Taxonomy" id="259536"/>
    <lineage>
        <taxon>Bacteria</taxon>
        <taxon>Pseudomonadati</taxon>
        <taxon>Pseudomonadota</taxon>
        <taxon>Gammaproteobacteria</taxon>
        <taxon>Moraxellales</taxon>
        <taxon>Moraxellaceae</taxon>
        <taxon>Psychrobacter</taxon>
    </lineage>
</organism>
<dbReference type="OrthoDB" id="6658576at2"/>
<evidence type="ECO:0000313" key="3">
    <source>
        <dbReference type="Proteomes" id="UP000000546"/>
    </source>
</evidence>
<proteinExistence type="predicted"/>